<evidence type="ECO:0000313" key="1">
    <source>
        <dbReference type="EMBL" id="GAA1984561.1"/>
    </source>
</evidence>
<protein>
    <submittedName>
        <fullName evidence="1">DUF742 domain-containing protein</fullName>
    </submittedName>
</protein>
<keyword evidence="2" id="KW-1185">Reference proteome</keyword>
<evidence type="ECO:0000313" key="2">
    <source>
        <dbReference type="Proteomes" id="UP001499854"/>
    </source>
</evidence>
<sequence length="129" mass="13649">MDPRRRPGAAHRAAADSEPLARTYVITQGRSGAGPRRRFDLVTLILAAAGAADRAVPGLMPEHRAILALCRRPLSVAEIAAHLRLPFSAAVVLVGDLVDAGLAAERRPARAAAVDPALLREVINGLQRL</sequence>
<dbReference type="PANTHER" id="PTHR36221">
    <property type="entry name" value="DUF742 DOMAIN-CONTAINING PROTEIN"/>
    <property type="match status" value="1"/>
</dbReference>
<gene>
    <name evidence="1" type="ORF">GCM10009838_53150</name>
</gene>
<dbReference type="Proteomes" id="UP001499854">
    <property type="component" value="Unassembled WGS sequence"/>
</dbReference>
<reference evidence="1 2" key="1">
    <citation type="journal article" date="2019" name="Int. J. Syst. Evol. Microbiol.">
        <title>The Global Catalogue of Microorganisms (GCM) 10K type strain sequencing project: providing services to taxonomists for standard genome sequencing and annotation.</title>
        <authorList>
            <consortium name="The Broad Institute Genomics Platform"/>
            <consortium name="The Broad Institute Genome Sequencing Center for Infectious Disease"/>
            <person name="Wu L."/>
            <person name="Ma J."/>
        </authorList>
    </citation>
    <scope>NUCLEOTIDE SEQUENCE [LARGE SCALE GENOMIC DNA]</scope>
    <source>
        <strain evidence="1 2">JCM 16013</strain>
    </source>
</reference>
<comment type="caution">
    <text evidence="1">The sequence shown here is derived from an EMBL/GenBank/DDBJ whole genome shotgun (WGS) entry which is preliminary data.</text>
</comment>
<organism evidence="1 2">
    <name type="scientific">Catenulispora subtropica</name>
    <dbReference type="NCBI Taxonomy" id="450798"/>
    <lineage>
        <taxon>Bacteria</taxon>
        <taxon>Bacillati</taxon>
        <taxon>Actinomycetota</taxon>
        <taxon>Actinomycetes</taxon>
        <taxon>Catenulisporales</taxon>
        <taxon>Catenulisporaceae</taxon>
        <taxon>Catenulispora</taxon>
    </lineage>
</organism>
<dbReference type="EMBL" id="BAAAQM010000033">
    <property type="protein sequence ID" value="GAA1984561.1"/>
    <property type="molecule type" value="Genomic_DNA"/>
</dbReference>
<proteinExistence type="predicted"/>
<name>A0ABN2SEG9_9ACTN</name>
<dbReference type="InterPro" id="IPR007995">
    <property type="entry name" value="DUF742"/>
</dbReference>
<accession>A0ABN2SEG9</accession>
<dbReference type="Pfam" id="PF05331">
    <property type="entry name" value="DUF742"/>
    <property type="match status" value="1"/>
</dbReference>
<dbReference type="PANTHER" id="PTHR36221:SF1">
    <property type="entry name" value="DUF742 DOMAIN-CONTAINING PROTEIN"/>
    <property type="match status" value="1"/>
</dbReference>